<keyword evidence="3 5" id="KW-1133">Transmembrane helix</keyword>
<dbReference type="Proteomes" id="UP000321353">
    <property type="component" value="Chromosome"/>
</dbReference>
<feature type="transmembrane region" description="Helical" evidence="5">
    <location>
        <begin position="90"/>
        <end position="111"/>
    </location>
</feature>
<evidence type="ECO:0000313" key="7">
    <source>
        <dbReference type="EMBL" id="QEF99656.1"/>
    </source>
</evidence>
<dbReference type="InterPro" id="IPR051533">
    <property type="entry name" value="WaaL-like"/>
</dbReference>
<sequence length="459" mass="49505">MKRIAMARGIHLAILALCVVMLLYQASIPAAHEGSVGWVEEGYQPPWEAILFGAVAFGLASLSCWYPASGMVAITLVTFGIRRYSAELEWAWTSGFQTAVVILCGAGMLISPPVRQRLQNAWNGRHVWPRVVAAMFLWSLLCEGIARLTSDSVPGPKHHVLRMIESLVVLLAGYAFFTNVRSLRWMASAAVAGLALLLLQVPQFENASDVAFVMAPMACLFAGLAICQRWPAMILVSALAACCSLVSIATANRGANVGLLVGLACLLIASMRTAKRAAVVILMLAVAGLFAFSSPLRPRIQQWIDAGWETPTLKSRLEFWETTLQAPAGHLVFGSGPGRGGQNMSQELELSRWRATHNSVLEILDEQGIIGAVLWLLVWGLALLACFGGFRSDAPWVSGVSLAVLASLLAMFVGALAVSRHDDIRMFWLLGLALALGALRRKGDEIEPKRNPSAHVSNG</sequence>
<evidence type="ECO:0000313" key="8">
    <source>
        <dbReference type="Proteomes" id="UP000321353"/>
    </source>
</evidence>
<proteinExistence type="predicted"/>
<feature type="transmembrane region" description="Helical" evidence="5">
    <location>
        <begin position="396"/>
        <end position="418"/>
    </location>
</feature>
<feature type="transmembrane region" description="Helical" evidence="5">
    <location>
        <begin position="232"/>
        <end position="249"/>
    </location>
</feature>
<feature type="transmembrane region" description="Helical" evidence="5">
    <location>
        <begin position="160"/>
        <end position="177"/>
    </location>
</feature>
<feature type="domain" description="O-antigen ligase-related" evidence="6">
    <location>
        <begin position="239"/>
        <end position="376"/>
    </location>
</feature>
<dbReference type="AlphaFoldDB" id="A0A5B9MHY7"/>
<feature type="transmembrane region" description="Helical" evidence="5">
    <location>
        <begin position="369"/>
        <end position="390"/>
    </location>
</feature>
<keyword evidence="4 5" id="KW-0472">Membrane</keyword>
<comment type="subcellular location">
    <subcellularLocation>
        <location evidence="1">Membrane</location>
        <topology evidence="1">Multi-pass membrane protein</topology>
    </subcellularLocation>
</comment>
<keyword evidence="2 5" id="KW-0812">Transmembrane</keyword>
<dbReference type="PANTHER" id="PTHR37422">
    <property type="entry name" value="TEICHURONIC ACID BIOSYNTHESIS PROTEIN TUAE"/>
    <property type="match status" value="1"/>
</dbReference>
<dbReference type="Pfam" id="PF04932">
    <property type="entry name" value="Wzy_C"/>
    <property type="match status" value="1"/>
</dbReference>
<dbReference type="KEGG" id="smam:Mal15_37220"/>
<feature type="transmembrane region" description="Helical" evidence="5">
    <location>
        <begin position="183"/>
        <end position="201"/>
    </location>
</feature>
<organism evidence="7 8">
    <name type="scientific">Stieleria maiorica</name>
    <dbReference type="NCBI Taxonomy" id="2795974"/>
    <lineage>
        <taxon>Bacteria</taxon>
        <taxon>Pseudomonadati</taxon>
        <taxon>Planctomycetota</taxon>
        <taxon>Planctomycetia</taxon>
        <taxon>Pirellulales</taxon>
        <taxon>Pirellulaceae</taxon>
        <taxon>Stieleria</taxon>
    </lineage>
</organism>
<dbReference type="PANTHER" id="PTHR37422:SF13">
    <property type="entry name" value="LIPOPOLYSACCHARIDE BIOSYNTHESIS PROTEIN PA4999-RELATED"/>
    <property type="match status" value="1"/>
</dbReference>
<protein>
    <submittedName>
        <fullName evidence="7">O-Antigen ligase</fullName>
    </submittedName>
</protein>
<evidence type="ECO:0000256" key="2">
    <source>
        <dbReference type="ARBA" id="ARBA00022692"/>
    </source>
</evidence>
<keyword evidence="8" id="KW-1185">Reference proteome</keyword>
<keyword evidence="7" id="KW-0436">Ligase</keyword>
<accession>A0A5B9MHY7</accession>
<evidence type="ECO:0000256" key="4">
    <source>
        <dbReference type="ARBA" id="ARBA00023136"/>
    </source>
</evidence>
<evidence type="ECO:0000256" key="5">
    <source>
        <dbReference type="SAM" id="Phobius"/>
    </source>
</evidence>
<reference evidence="7 8" key="1">
    <citation type="submission" date="2019-02" db="EMBL/GenBank/DDBJ databases">
        <title>Planctomycetal bacteria perform biofilm scaping via a novel small molecule.</title>
        <authorList>
            <person name="Jeske O."/>
            <person name="Boedeker C."/>
            <person name="Wiegand S."/>
            <person name="Breitling P."/>
            <person name="Kallscheuer N."/>
            <person name="Jogler M."/>
            <person name="Rohde M."/>
            <person name="Petersen J."/>
            <person name="Medema M.H."/>
            <person name="Surup F."/>
            <person name="Jogler C."/>
        </authorList>
    </citation>
    <scope>NUCLEOTIDE SEQUENCE [LARGE SCALE GENOMIC DNA]</scope>
    <source>
        <strain evidence="7 8">Mal15</strain>
    </source>
</reference>
<feature type="transmembrane region" description="Helical" evidence="5">
    <location>
        <begin position="277"/>
        <end position="296"/>
    </location>
</feature>
<feature type="transmembrane region" description="Helical" evidence="5">
    <location>
        <begin position="254"/>
        <end position="271"/>
    </location>
</feature>
<feature type="transmembrane region" description="Helical" evidence="5">
    <location>
        <begin position="49"/>
        <end position="78"/>
    </location>
</feature>
<dbReference type="GO" id="GO:0016020">
    <property type="term" value="C:membrane"/>
    <property type="evidence" value="ECO:0007669"/>
    <property type="project" value="UniProtKB-SubCell"/>
</dbReference>
<dbReference type="GO" id="GO:0016874">
    <property type="term" value="F:ligase activity"/>
    <property type="evidence" value="ECO:0007669"/>
    <property type="project" value="UniProtKB-KW"/>
</dbReference>
<name>A0A5B9MHY7_9BACT</name>
<dbReference type="InterPro" id="IPR007016">
    <property type="entry name" value="O-antigen_ligase-rel_domated"/>
</dbReference>
<evidence type="ECO:0000256" key="3">
    <source>
        <dbReference type="ARBA" id="ARBA00022989"/>
    </source>
</evidence>
<dbReference type="EMBL" id="CP036264">
    <property type="protein sequence ID" value="QEF99656.1"/>
    <property type="molecule type" value="Genomic_DNA"/>
</dbReference>
<evidence type="ECO:0000256" key="1">
    <source>
        <dbReference type="ARBA" id="ARBA00004141"/>
    </source>
</evidence>
<dbReference type="RefSeq" id="WP_147869019.1">
    <property type="nucleotide sequence ID" value="NZ_CP036264.1"/>
</dbReference>
<evidence type="ECO:0000259" key="6">
    <source>
        <dbReference type="Pfam" id="PF04932"/>
    </source>
</evidence>
<gene>
    <name evidence="7" type="ORF">Mal15_37220</name>
</gene>